<feature type="chain" id="PRO_5041246932" description="Nose resistant-to-fluoxetine protein N-terminal domain-containing protein" evidence="2">
    <location>
        <begin position="18"/>
        <end position="702"/>
    </location>
</feature>
<evidence type="ECO:0000256" key="2">
    <source>
        <dbReference type="SAM" id="SignalP"/>
    </source>
</evidence>
<dbReference type="GO" id="GO:0016747">
    <property type="term" value="F:acyltransferase activity, transferring groups other than amino-acyl groups"/>
    <property type="evidence" value="ECO:0007669"/>
    <property type="project" value="InterPro"/>
</dbReference>
<dbReference type="PANTHER" id="PTHR11161:SF0">
    <property type="entry name" value="O-ACYLTRANSFERASE LIKE PROTEIN"/>
    <property type="match status" value="1"/>
</dbReference>
<comment type="caution">
    <text evidence="4">The sequence shown here is derived from an EMBL/GenBank/DDBJ whole genome shotgun (WGS) entry which is preliminary data.</text>
</comment>
<dbReference type="PANTHER" id="PTHR11161">
    <property type="entry name" value="O-ACYLTRANSFERASE"/>
    <property type="match status" value="1"/>
</dbReference>
<sequence>MSAVFLVLQILLSLAYADALQQRLPFPVNIFENIDVTNLTAECRRDVTLFSTSLSTFATTFAACRQNEGCTKEQQKSLDKNVYALRQLDAFGKLPAGLLQLTVINTGSYRECIDVEAPYKVQYCYVDALINATDTGKLGSKIAVCLPISCTEEDTVDFMNSINTQGLVPISFTGTSCVPINNVYPTSFWVFMSFMAFFVSWAVIATGVDYVWYNHYKNKEQNSVVRVLLTYSVYSNGSFLMNVSTPKKGTLKSLASIRFITMTWVACAHTVLQDASSDTLAPVQKMWNPLLSTTITNAYFSVDTFFVVSGVLVSYTFFKTRPTANHVKNPFLWINYYVHRYLRLTPPVMVFIWFYVIMKPYINGPWAKSLISLFNEPADPCEKYWWRNLLYINNFFEFNKICYIPTWYLSVDTQLYFVAPIFLIVLFVYPLAGFLLLFACVAASVGYVYAITIKNSFPAIVSGVFLLIGFPDFWTVYYQKPWNRCPPYLIGMAVGYLLALGKKPRLSNYLIIFNWILSATIALVCLYGPHDYIKGDESWNVVIAGTYNNFSRIGWTLAVCWVIVANHWGWGGLIARFMDHPLWQPLGRLSYCGYIAHYFFINYVNNLDDRPAHYISIWKTYICLVIPVIVVSYVFAFFWSCLFEMPIVKLEKMLTAGLLPKKPNESLKLAAEADLRQLPDAKIARFKSEEGNEEATTMGKKV</sequence>
<feature type="transmembrane region" description="Helical" evidence="1">
    <location>
        <begin position="298"/>
        <end position="318"/>
    </location>
</feature>
<feature type="transmembrane region" description="Helical" evidence="1">
    <location>
        <begin position="341"/>
        <end position="358"/>
    </location>
</feature>
<feature type="transmembrane region" description="Helical" evidence="1">
    <location>
        <begin position="509"/>
        <end position="529"/>
    </location>
</feature>
<dbReference type="EMBL" id="CATQJL010000112">
    <property type="protein sequence ID" value="CAJ0595908.1"/>
    <property type="molecule type" value="Genomic_DNA"/>
</dbReference>
<keyword evidence="1" id="KW-0812">Transmembrane</keyword>
<feature type="transmembrane region" description="Helical" evidence="1">
    <location>
        <begin position="188"/>
        <end position="212"/>
    </location>
</feature>
<keyword evidence="1" id="KW-0472">Membrane</keyword>
<dbReference type="InterPro" id="IPR006621">
    <property type="entry name" value="Nose-resist-to-fluoxetine_N"/>
</dbReference>
<evidence type="ECO:0000259" key="3">
    <source>
        <dbReference type="SMART" id="SM00703"/>
    </source>
</evidence>
<gene>
    <name evidence="4" type="ORF">CYNAS_LOCUS7891</name>
</gene>
<dbReference type="AlphaFoldDB" id="A0AA36M219"/>
<dbReference type="InterPro" id="IPR052728">
    <property type="entry name" value="O2_lipid_transport_reg"/>
</dbReference>
<keyword evidence="2" id="KW-0732">Signal</keyword>
<accession>A0AA36M219</accession>
<feature type="transmembrane region" description="Helical" evidence="1">
    <location>
        <begin position="417"/>
        <end position="450"/>
    </location>
</feature>
<dbReference type="Pfam" id="PF20146">
    <property type="entry name" value="NRF"/>
    <property type="match status" value="1"/>
</dbReference>
<dbReference type="Proteomes" id="UP001176961">
    <property type="component" value="Unassembled WGS sequence"/>
</dbReference>
<dbReference type="SMART" id="SM00703">
    <property type="entry name" value="NRF"/>
    <property type="match status" value="1"/>
</dbReference>
<feature type="domain" description="Nose resistant-to-fluoxetine protein N-terminal" evidence="3">
    <location>
        <begin position="40"/>
        <end position="179"/>
    </location>
</feature>
<protein>
    <recommendedName>
        <fullName evidence="3">Nose resistant-to-fluoxetine protein N-terminal domain-containing protein</fullName>
    </recommendedName>
</protein>
<dbReference type="InterPro" id="IPR002656">
    <property type="entry name" value="Acyl_transf_3_dom"/>
</dbReference>
<name>A0AA36M219_CYLNA</name>
<evidence type="ECO:0000313" key="4">
    <source>
        <dbReference type="EMBL" id="CAJ0595908.1"/>
    </source>
</evidence>
<keyword evidence="5" id="KW-1185">Reference proteome</keyword>
<feature type="transmembrane region" description="Helical" evidence="1">
    <location>
        <begin position="553"/>
        <end position="574"/>
    </location>
</feature>
<dbReference type="Pfam" id="PF01757">
    <property type="entry name" value="Acyl_transf_3"/>
    <property type="match status" value="1"/>
</dbReference>
<evidence type="ECO:0000313" key="5">
    <source>
        <dbReference type="Proteomes" id="UP001176961"/>
    </source>
</evidence>
<evidence type="ECO:0000256" key="1">
    <source>
        <dbReference type="SAM" id="Phobius"/>
    </source>
</evidence>
<feature type="transmembrane region" description="Helical" evidence="1">
    <location>
        <begin position="586"/>
        <end position="605"/>
    </location>
</feature>
<feature type="signal peptide" evidence="2">
    <location>
        <begin position="1"/>
        <end position="17"/>
    </location>
</feature>
<keyword evidence="1" id="KW-1133">Transmembrane helix</keyword>
<feature type="transmembrane region" description="Helical" evidence="1">
    <location>
        <begin position="617"/>
        <end position="643"/>
    </location>
</feature>
<reference evidence="4" key="1">
    <citation type="submission" date="2023-07" db="EMBL/GenBank/DDBJ databases">
        <authorList>
            <consortium name="CYATHOMIX"/>
        </authorList>
    </citation>
    <scope>NUCLEOTIDE SEQUENCE</scope>
    <source>
        <strain evidence="4">N/A</strain>
    </source>
</reference>
<proteinExistence type="predicted"/>
<organism evidence="4 5">
    <name type="scientific">Cylicocyclus nassatus</name>
    <name type="common">Nematode worm</name>
    <dbReference type="NCBI Taxonomy" id="53992"/>
    <lineage>
        <taxon>Eukaryota</taxon>
        <taxon>Metazoa</taxon>
        <taxon>Ecdysozoa</taxon>
        <taxon>Nematoda</taxon>
        <taxon>Chromadorea</taxon>
        <taxon>Rhabditida</taxon>
        <taxon>Rhabditina</taxon>
        <taxon>Rhabditomorpha</taxon>
        <taxon>Strongyloidea</taxon>
        <taxon>Strongylidae</taxon>
        <taxon>Cylicocyclus</taxon>
    </lineage>
</organism>
<feature type="transmembrane region" description="Helical" evidence="1">
    <location>
        <begin position="486"/>
        <end position="502"/>
    </location>
</feature>